<dbReference type="HOGENOM" id="CLU_011883_0_0_1"/>
<dbReference type="AlphaFoldDB" id="W2S7W7"/>
<dbReference type="PANTHER" id="PTHR10694">
    <property type="entry name" value="LYSINE-SPECIFIC DEMETHYLASE"/>
    <property type="match status" value="1"/>
</dbReference>
<dbReference type="SMART" id="SM00558">
    <property type="entry name" value="JmjC"/>
    <property type="match status" value="1"/>
</dbReference>
<dbReference type="eggNOG" id="KOG0958">
    <property type="taxonomic scope" value="Eukaryota"/>
</dbReference>
<gene>
    <name evidence="3" type="ORF">HMPREF1541_10437</name>
</gene>
<dbReference type="InterPro" id="IPR046341">
    <property type="entry name" value="SET_dom_sf"/>
</dbReference>
<dbReference type="GeneID" id="19977776"/>
<feature type="domain" description="JmjC" evidence="2">
    <location>
        <begin position="246"/>
        <end position="401"/>
    </location>
</feature>
<accession>W2S7W7</accession>
<dbReference type="Pfam" id="PF00856">
    <property type="entry name" value="SET"/>
    <property type="match status" value="1"/>
</dbReference>
<dbReference type="GO" id="GO:0032454">
    <property type="term" value="F:histone H3K9 demethylase activity"/>
    <property type="evidence" value="ECO:0007669"/>
    <property type="project" value="TreeGrafter"/>
</dbReference>
<dbReference type="Gene3D" id="2.60.120.650">
    <property type="entry name" value="Cupin"/>
    <property type="match status" value="1"/>
</dbReference>
<dbReference type="GO" id="GO:0005634">
    <property type="term" value="C:nucleus"/>
    <property type="evidence" value="ECO:0007669"/>
    <property type="project" value="TreeGrafter"/>
</dbReference>
<organism evidence="3 4">
    <name type="scientific">Cyphellophora europaea (strain CBS 101466)</name>
    <name type="common">Phialophora europaea</name>
    <dbReference type="NCBI Taxonomy" id="1220924"/>
    <lineage>
        <taxon>Eukaryota</taxon>
        <taxon>Fungi</taxon>
        <taxon>Dikarya</taxon>
        <taxon>Ascomycota</taxon>
        <taxon>Pezizomycotina</taxon>
        <taxon>Eurotiomycetes</taxon>
        <taxon>Chaetothyriomycetidae</taxon>
        <taxon>Chaetothyriales</taxon>
        <taxon>Cyphellophoraceae</taxon>
        <taxon>Cyphellophora</taxon>
    </lineage>
</organism>
<dbReference type="GO" id="GO:0010468">
    <property type="term" value="P:regulation of gene expression"/>
    <property type="evidence" value="ECO:0007669"/>
    <property type="project" value="TreeGrafter"/>
</dbReference>
<dbReference type="InterPro" id="IPR001214">
    <property type="entry name" value="SET_dom"/>
</dbReference>
<dbReference type="Pfam" id="PF02373">
    <property type="entry name" value="JmjC"/>
    <property type="match status" value="1"/>
</dbReference>
<evidence type="ECO:0000256" key="1">
    <source>
        <dbReference type="SAM" id="MobiDB-lite"/>
    </source>
</evidence>
<keyword evidence="4" id="KW-1185">Reference proteome</keyword>
<feature type="compositionally biased region" description="Basic and acidic residues" evidence="1">
    <location>
        <begin position="464"/>
        <end position="474"/>
    </location>
</feature>
<dbReference type="SUPFAM" id="SSF82199">
    <property type="entry name" value="SET domain"/>
    <property type="match status" value="1"/>
</dbReference>
<dbReference type="Proteomes" id="UP000030752">
    <property type="component" value="Unassembled WGS sequence"/>
</dbReference>
<feature type="region of interest" description="Disordered" evidence="1">
    <location>
        <begin position="421"/>
        <end position="489"/>
    </location>
</feature>
<dbReference type="InParanoid" id="W2S7W7"/>
<dbReference type="RefSeq" id="XP_008713330.1">
    <property type="nucleotide sequence ID" value="XM_008715108.1"/>
</dbReference>
<proteinExistence type="predicted"/>
<dbReference type="GO" id="GO:0051864">
    <property type="term" value="F:histone H3K36 demethylase activity"/>
    <property type="evidence" value="ECO:0007669"/>
    <property type="project" value="TreeGrafter"/>
</dbReference>
<dbReference type="EMBL" id="KB822714">
    <property type="protein sequence ID" value="ETN44767.1"/>
    <property type="molecule type" value="Genomic_DNA"/>
</dbReference>
<dbReference type="eggNOG" id="KOG1080">
    <property type="taxonomic scope" value="Eukaryota"/>
</dbReference>
<dbReference type="GO" id="GO:0000785">
    <property type="term" value="C:chromatin"/>
    <property type="evidence" value="ECO:0007669"/>
    <property type="project" value="TreeGrafter"/>
</dbReference>
<dbReference type="PROSITE" id="PS51184">
    <property type="entry name" value="JMJC"/>
    <property type="match status" value="1"/>
</dbReference>
<reference evidence="3 4" key="1">
    <citation type="submission" date="2013-03" db="EMBL/GenBank/DDBJ databases">
        <title>The Genome Sequence of Phialophora europaea CBS 101466.</title>
        <authorList>
            <consortium name="The Broad Institute Genomics Platform"/>
            <person name="Cuomo C."/>
            <person name="de Hoog S."/>
            <person name="Gorbushina A."/>
            <person name="Walker B."/>
            <person name="Young S.K."/>
            <person name="Zeng Q."/>
            <person name="Gargeya S."/>
            <person name="Fitzgerald M."/>
            <person name="Haas B."/>
            <person name="Abouelleil A."/>
            <person name="Allen A.W."/>
            <person name="Alvarado L."/>
            <person name="Arachchi H.M."/>
            <person name="Berlin A.M."/>
            <person name="Chapman S.B."/>
            <person name="Gainer-Dewar J."/>
            <person name="Goldberg J."/>
            <person name="Griggs A."/>
            <person name="Gujja S."/>
            <person name="Hansen M."/>
            <person name="Howarth C."/>
            <person name="Imamovic A."/>
            <person name="Ireland A."/>
            <person name="Larimer J."/>
            <person name="McCowan C."/>
            <person name="Murphy C."/>
            <person name="Pearson M."/>
            <person name="Poon T.W."/>
            <person name="Priest M."/>
            <person name="Roberts A."/>
            <person name="Saif S."/>
            <person name="Shea T."/>
            <person name="Sisk P."/>
            <person name="Sykes S."/>
            <person name="Wortman J."/>
            <person name="Nusbaum C."/>
            <person name="Birren B."/>
        </authorList>
    </citation>
    <scope>NUCLEOTIDE SEQUENCE [LARGE SCALE GENOMIC DNA]</scope>
    <source>
        <strain evidence="3 4">CBS 101466</strain>
    </source>
</reference>
<feature type="compositionally biased region" description="Basic and acidic residues" evidence="1">
    <location>
        <begin position="422"/>
        <end position="433"/>
    </location>
</feature>
<evidence type="ECO:0000313" key="3">
    <source>
        <dbReference type="EMBL" id="ETN44767.1"/>
    </source>
</evidence>
<protein>
    <recommendedName>
        <fullName evidence="2">JmjC domain-containing protein</fullName>
    </recommendedName>
</protein>
<dbReference type="PANTHER" id="PTHR10694:SF7">
    <property type="entry name" value="[HISTONE H3]-TRIMETHYL-L-LYSINE(9) DEMETHYLASE"/>
    <property type="match status" value="1"/>
</dbReference>
<dbReference type="VEuPathDB" id="FungiDB:HMPREF1541_10437"/>
<dbReference type="SMART" id="SM00317">
    <property type="entry name" value="SET"/>
    <property type="match status" value="1"/>
</dbReference>
<evidence type="ECO:0000259" key="2">
    <source>
        <dbReference type="PROSITE" id="PS51184"/>
    </source>
</evidence>
<evidence type="ECO:0000313" key="4">
    <source>
        <dbReference type="Proteomes" id="UP000030752"/>
    </source>
</evidence>
<dbReference type="STRING" id="1220924.W2S7W7"/>
<dbReference type="InterPro" id="IPR003347">
    <property type="entry name" value="JmjC_dom"/>
</dbReference>
<dbReference type="OrthoDB" id="4152543at2759"/>
<sequence length="937" mass="105900">MDADCDLFERFVRAASTGSLRLPDENQLLSLDPGAPELAHALQDFCKAIAKFVSIVAENRDPGPGPDLERTEVAVGNVPDRTDLVSNQDLQRPTTSTESVERLPTPCDDGIEITYRIRDGVVTLLPKNMQECRDLPFLAEQACKVNATETGVFKYILSTDCGGGVSSGQATSAWSFSSARSDTGRTCLTYHQHSESVTVVPTDPLETEPQILAAELENIVSDFQQLSKMRYCTDLPAQTEEQRRACGLPLRSPIYPLPHNQLDKTLYEVDGLHSPYGYLGTGFFTSHREDQNTWSINVLHKGGPVLWLTVDPKYAPVLEGLESRWSCDQKLRHERWYFTTSELERLGVSYQLFLQYPGEAVVLFGKTYHQGGNIGSKVAEAVNYAPPSWTVEGYKECRRGSRGCPGYPIPNAYLRFLQPGEAQRRQSDDTGHEPEEDIASQKHPNQKAITQMPAKLSRRAVLKPPEKRKSDRSHLPNTTKRRRSPDPNPALTQMVQYLQKLDPFCVIPPYDPPVSPSVLKLVAAILSRPAIVSFCNLVQSRRHTETPLSCWVADDGDERQLELRLHNLGRIQAQSHLDKFIVRIHEFELARHMEHKRKGRIRNDPQDIKNIVKRSGWDYQKFRRHESRGRKWLELFKTHPGLLCFLLVDDHLPFEVSCTDYIDMSATDISTFRALLACEYANRLNAIGAKFIESLSPLAEDVEFRWEAEKVCWQKLSPLEALECLSPITWEVDNIYSPEKYPGWERPPDWPTYKEWPTNPMVILNHPQCELCPQTQCSCYTTKFARAESVQPRIKNYADKGRGIRAVAGVPGQVAYVEGEYIGVLSGEIVPTGTHHGTMIMDFNHPDILCEPVVCQIDFAKRGPCLRLSNHSCRPSARVKAMKVSGQYRLIMTAARDIYDAEEITVDFKRSSLDGPCLCGARRCRERVTEARTSTDR</sequence>
<dbReference type="Gene3D" id="2.170.270.10">
    <property type="entry name" value="SET domain"/>
    <property type="match status" value="1"/>
</dbReference>
<name>W2S7W7_CYPE1</name>
<dbReference type="SUPFAM" id="SSF51197">
    <property type="entry name" value="Clavaminate synthase-like"/>
    <property type="match status" value="1"/>
</dbReference>